<evidence type="ECO:0000313" key="1">
    <source>
        <dbReference type="EMBL" id="GAA1958528.1"/>
    </source>
</evidence>
<dbReference type="EMBL" id="BAAAPB010000001">
    <property type="protein sequence ID" value="GAA1958528.1"/>
    <property type="molecule type" value="Genomic_DNA"/>
</dbReference>
<dbReference type="Pfam" id="PF00378">
    <property type="entry name" value="ECH_1"/>
    <property type="match status" value="1"/>
</dbReference>
<dbReference type="PANTHER" id="PTHR43459">
    <property type="entry name" value="ENOYL-COA HYDRATASE"/>
    <property type="match status" value="1"/>
</dbReference>
<dbReference type="SUPFAM" id="SSF52096">
    <property type="entry name" value="ClpP/crotonase"/>
    <property type="match status" value="1"/>
</dbReference>
<keyword evidence="2" id="KW-1185">Reference proteome</keyword>
<evidence type="ECO:0000313" key="2">
    <source>
        <dbReference type="Proteomes" id="UP001500571"/>
    </source>
</evidence>
<dbReference type="Proteomes" id="UP001500571">
    <property type="component" value="Unassembled WGS sequence"/>
</dbReference>
<accession>A0ABN2QUZ5</accession>
<organism evidence="1 2">
    <name type="scientific">Nocardioides panacihumi</name>
    <dbReference type="NCBI Taxonomy" id="400774"/>
    <lineage>
        <taxon>Bacteria</taxon>
        <taxon>Bacillati</taxon>
        <taxon>Actinomycetota</taxon>
        <taxon>Actinomycetes</taxon>
        <taxon>Propionibacteriales</taxon>
        <taxon>Nocardioidaceae</taxon>
        <taxon>Nocardioides</taxon>
    </lineage>
</organism>
<dbReference type="PANTHER" id="PTHR43459:SF1">
    <property type="entry name" value="EG:BACN32G11.4 PROTEIN"/>
    <property type="match status" value="1"/>
</dbReference>
<protein>
    <submittedName>
        <fullName evidence="1">Enoyl-CoA hydratase</fullName>
    </submittedName>
</protein>
<reference evidence="1 2" key="1">
    <citation type="journal article" date="2019" name="Int. J. Syst. Evol. Microbiol.">
        <title>The Global Catalogue of Microorganisms (GCM) 10K type strain sequencing project: providing services to taxonomists for standard genome sequencing and annotation.</title>
        <authorList>
            <consortium name="The Broad Institute Genomics Platform"/>
            <consortium name="The Broad Institute Genome Sequencing Center for Infectious Disease"/>
            <person name="Wu L."/>
            <person name="Ma J."/>
        </authorList>
    </citation>
    <scope>NUCLEOTIDE SEQUENCE [LARGE SCALE GENOMIC DNA]</scope>
    <source>
        <strain evidence="1 2">JCM 15309</strain>
    </source>
</reference>
<comment type="caution">
    <text evidence="1">The sequence shown here is derived from an EMBL/GenBank/DDBJ whole genome shotgun (WGS) entry which is preliminary data.</text>
</comment>
<gene>
    <name evidence="1" type="ORF">GCM10009798_17690</name>
</gene>
<sequence>MTDTVVFTVEDGIAIIAMNRPERRNSFTIEMADGILDALERSEMDPSVRVVVLTSTGDNFCVGRDNSDTDPAPYPPGDHLKGRPSLMRYTRMITQLHDMNTPVIAEVKGGCAGAGMSLALNADLRYAATTTVMSTAFVNVAFGGDLGGPWQLTRLLGSAKAAELLLLSPKVRGEELVRWGLVNEVVAPEELSGRVREVAAQIASKSPRGLSAVRRNLRSAATMSLGDYLPLEAEQFATCLASPDAEEARLAFVEKRAPKFVG</sequence>
<dbReference type="InterPro" id="IPR001753">
    <property type="entry name" value="Enoyl-CoA_hydra/iso"/>
</dbReference>
<dbReference type="InterPro" id="IPR029045">
    <property type="entry name" value="ClpP/crotonase-like_dom_sf"/>
</dbReference>
<dbReference type="CDD" id="cd06558">
    <property type="entry name" value="crotonase-like"/>
    <property type="match status" value="1"/>
</dbReference>
<proteinExistence type="predicted"/>
<name>A0ABN2QUZ5_9ACTN</name>
<dbReference type="RefSeq" id="WP_344044395.1">
    <property type="nucleotide sequence ID" value="NZ_BAAAPB010000001.1"/>
</dbReference>
<dbReference type="Gene3D" id="3.90.226.10">
    <property type="entry name" value="2-enoyl-CoA Hydratase, Chain A, domain 1"/>
    <property type="match status" value="1"/>
</dbReference>